<dbReference type="PANTHER" id="PTHR31148:SF1">
    <property type="entry name" value="U1 SMALL NUCLEAR RIBONUCLEOPROTEIN C"/>
    <property type="match status" value="1"/>
</dbReference>
<dbReference type="GO" id="GO:0003729">
    <property type="term" value="F:mRNA binding"/>
    <property type="evidence" value="ECO:0007669"/>
    <property type="project" value="UniProtKB-UniRule"/>
</dbReference>
<protein>
    <recommendedName>
        <fullName evidence="9">U1 small nuclear ribonucleoprotein C</fullName>
        <shortName evidence="9">U1 snRNP C</shortName>
        <shortName evidence="9">U1-C</shortName>
        <shortName evidence="9">U1C</shortName>
    </recommendedName>
</protein>
<keyword evidence="3 9" id="KW-0863">Zinc-finger</keyword>
<evidence type="ECO:0000256" key="10">
    <source>
        <dbReference type="SAM" id="MobiDB-lite"/>
    </source>
</evidence>
<evidence type="ECO:0000256" key="5">
    <source>
        <dbReference type="ARBA" id="ARBA00022884"/>
    </source>
</evidence>
<evidence type="ECO:0000256" key="2">
    <source>
        <dbReference type="ARBA" id="ARBA00022723"/>
    </source>
</evidence>
<dbReference type="Proteomes" id="UP000652761">
    <property type="component" value="Unassembled WGS sequence"/>
</dbReference>
<comment type="subunit">
    <text evidence="8">Component of the U1 snRNP. The U1 snRNP is composed of the U1 snRNA and the 7 core Sm proteins SNRPB, SNRPD1, SNRPD2, SNRPD3, SNRPE, SNRPF and SNRPG that assemble in a heptameric protein ring on the Sm site of the small nuclear RNA to form the core snRNP, and at least 3 U1 snRNP-specific proteins SNRNP70/U1-70K, SNRPA/U1-A and SNRPC/U1-C. SNRPC/U1-C interacts with U1 snRNA and the 5' splice-site region of the pre-mRNA. Interacts (via N-terminus) with TIA1 (via C-terminus); thereby promoting spliceosomal U1 snRNP recruitment to 5' splice sites.</text>
</comment>
<dbReference type="InterPro" id="IPR036236">
    <property type="entry name" value="Znf_C2H2_sf"/>
</dbReference>
<dbReference type="Gene3D" id="3.30.160.60">
    <property type="entry name" value="Classic Zinc Finger"/>
    <property type="match status" value="1"/>
</dbReference>
<dbReference type="EMBL" id="NMUH01000729">
    <property type="protein sequence ID" value="MQL83963.1"/>
    <property type="molecule type" value="Genomic_DNA"/>
</dbReference>
<evidence type="ECO:0000313" key="12">
    <source>
        <dbReference type="EMBL" id="MQL83963.1"/>
    </source>
</evidence>
<evidence type="ECO:0000313" key="13">
    <source>
        <dbReference type="Proteomes" id="UP000652761"/>
    </source>
</evidence>
<dbReference type="InterPro" id="IPR017340">
    <property type="entry name" value="U1_snRNP-C"/>
</dbReference>
<dbReference type="SMART" id="SM00451">
    <property type="entry name" value="ZnF_U1"/>
    <property type="match status" value="1"/>
</dbReference>
<dbReference type="HAMAP" id="MF_03153">
    <property type="entry name" value="U1_C"/>
    <property type="match status" value="1"/>
</dbReference>
<proteinExistence type="inferred from homology"/>
<comment type="function">
    <text evidence="9">Component of the spliceosomal U1 snRNP, which is essential for recognition of the pre-mRNA 5' splice-site and the subsequent assembly of the spliceosome. U1-C is directly involved in initial 5' splice-site recognition for both constitutive and regulated alternative splicing. The interaction with the 5' splice-site seems to precede base-pairing between the pre-mRNA and the U1 snRNA. Stimulates commitment or early (E) complex formation by stabilizing the base pairing of the 5' end of the U1 snRNA and the 5' splice-site region.</text>
</comment>
<reference evidence="12" key="1">
    <citation type="submission" date="2017-07" db="EMBL/GenBank/DDBJ databases">
        <title>Taro Niue Genome Assembly and Annotation.</title>
        <authorList>
            <person name="Atibalentja N."/>
            <person name="Keating K."/>
            <person name="Fields C.J."/>
        </authorList>
    </citation>
    <scope>NUCLEOTIDE SEQUENCE</scope>
    <source>
        <strain evidence="12">Niue_2</strain>
        <tissue evidence="12">Leaf</tissue>
    </source>
</reference>
<comment type="similarity">
    <text evidence="9">Belongs to the U1 small nuclear ribonucleoprotein C family.</text>
</comment>
<dbReference type="InterPro" id="IPR000690">
    <property type="entry name" value="Matrin/U1-C_Znf_C2H2"/>
</dbReference>
<dbReference type="GO" id="GO:0008270">
    <property type="term" value="F:zinc ion binding"/>
    <property type="evidence" value="ECO:0007669"/>
    <property type="project" value="UniProtKB-UniRule"/>
</dbReference>
<dbReference type="GO" id="GO:0071004">
    <property type="term" value="C:U2-type prespliceosome"/>
    <property type="evidence" value="ECO:0007669"/>
    <property type="project" value="UniProtKB-UniRule"/>
</dbReference>
<evidence type="ECO:0000256" key="8">
    <source>
        <dbReference type="ARBA" id="ARBA00046357"/>
    </source>
</evidence>
<dbReference type="PROSITE" id="PS50171">
    <property type="entry name" value="ZF_MATRIN"/>
    <property type="match status" value="1"/>
</dbReference>
<organism evidence="12 13">
    <name type="scientific">Colocasia esculenta</name>
    <name type="common">Wild taro</name>
    <name type="synonym">Arum esculentum</name>
    <dbReference type="NCBI Taxonomy" id="4460"/>
    <lineage>
        <taxon>Eukaryota</taxon>
        <taxon>Viridiplantae</taxon>
        <taxon>Streptophyta</taxon>
        <taxon>Embryophyta</taxon>
        <taxon>Tracheophyta</taxon>
        <taxon>Spermatophyta</taxon>
        <taxon>Magnoliopsida</taxon>
        <taxon>Liliopsida</taxon>
        <taxon>Araceae</taxon>
        <taxon>Aroideae</taxon>
        <taxon>Colocasieae</taxon>
        <taxon>Colocasia</taxon>
    </lineage>
</organism>
<sequence>MKSSCSKLLPSCSSHPQLLSSSPRASTVIYGVFQTRTAAASLGFEESRRLGATATARVQASSTPAVQPGPGLQGGWDPPSPKRGWRVTGLAACGPCRCTGGSDLQASGVKLAGRWLVGAGRAAARGGGTSALSRPRLFGSSFRLRLRKPGISARGAELRPRQSPLHALAPPFLCVLGSSDASSGLPVSPSLSAPHNAQCAAADAQCALPQLEVATISSNNCTHFIMPRYYCDYCDTYLTHDSPSVRKQHNAGYKHKANVRSYYQQFEEQQTQSLIDQRIKEHLGQAAYQVGATYLASLQPNAQSPRLPVLPTPILPVLGASQPPLPSIRPPILPRPLGPPGYGALPPPMQLVAPPGANSAPMPIGGPPRPPMLAPPAAGGTSALSSTGGGLAINPTYQANPSGVDLLLRHLPPVCHKMVLCILSRPKQTIRKAKVLCSHRYGMGLCIEAKVGDYRLGS</sequence>
<feature type="region of interest" description="Disordered" evidence="10">
    <location>
        <begin position="58"/>
        <end position="80"/>
    </location>
</feature>
<comment type="subunit">
    <text evidence="9">U1 snRNP is composed of the 7 core Sm proteins B/B', D1, D2, D3, E, F and G that assemble in a heptameric protein ring on the Sm site of the small nuclear RNA to form the core snRNP, and at least 3 U1 snRNP-specific proteins U1-70K, U1-A and U1-C. U1-C interacts with U1 snRNA and the 5' splice-site region of the pre-mRNA.</text>
</comment>
<dbReference type="GO" id="GO:0030627">
    <property type="term" value="F:pre-mRNA 5'-splice site binding"/>
    <property type="evidence" value="ECO:0007669"/>
    <property type="project" value="InterPro"/>
</dbReference>
<dbReference type="GO" id="GO:0000387">
    <property type="term" value="P:spliceosomal snRNP assembly"/>
    <property type="evidence" value="ECO:0007669"/>
    <property type="project" value="UniProtKB-UniRule"/>
</dbReference>
<comment type="caution">
    <text evidence="12">The sequence shown here is derived from an EMBL/GenBank/DDBJ whole genome shotgun (WGS) entry which is preliminary data.</text>
</comment>
<dbReference type="AlphaFoldDB" id="A0A843UT05"/>
<dbReference type="GO" id="GO:0000243">
    <property type="term" value="C:commitment complex"/>
    <property type="evidence" value="ECO:0007669"/>
    <property type="project" value="UniProtKB-UniRule"/>
</dbReference>
<dbReference type="InterPro" id="IPR003604">
    <property type="entry name" value="Matrin/U1-like-C_Znf_C2H2"/>
</dbReference>
<dbReference type="SUPFAM" id="SSF57667">
    <property type="entry name" value="beta-beta-alpha zinc fingers"/>
    <property type="match status" value="1"/>
</dbReference>
<keyword evidence="4 9" id="KW-0862">Zinc</keyword>
<evidence type="ECO:0000259" key="11">
    <source>
        <dbReference type="PROSITE" id="PS50171"/>
    </source>
</evidence>
<dbReference type="PANTHER" id="PTHR31148">
    <property type="entry name" value="U1 SMALL NUCLEAR RIBONUCLEOPROTEIN C"/>
    <property type="match status" value="1"/>
</dbReference>
<dbReference type="Pfam" id="PF06220">
    <property type="entry name" value="zf-U1"/>
    <property type="match status" value="1"/>
</dbReference>
<name>A0A843UT05_COLES</name>
<feature type="region of interest" description="Disordered" evidence="10">
    <location>
        <begin position="1"/>
        <end position="20"/>
    </location>
</feature>
<feature type="domain" description="Matrin-type" evidence="11">
    <location>
        <begin position="229"/>
        <end position="261"/>
    </location>
</feature>
<accession>A0A843UT05</accession>
<evidence type="ECO:0000256" key="9">
    <source>
        <dbReference type="HAMAP-Rule" id="MF_03153"/>
    </source>
</evidence>
<keyword evidence="6 9" id="KW-0539">Nucleus</keyword>
<dbReference type="GO" id="GO:0000395">
    <property type="term" value="P:mRNA 5'-splice site recognition"/>
    <property type="evidence" value="ECO:0007669"/>
    <property type="project" value="UniProtKB-UniRule"/>
</dbReference>
<evidence type="ECO:0000256" key="3">
    <source>
        <dbReference type="ARBA" id="ARBA00022771"/>
    </source>
</evidence>
<keyword evidence="5 9" id="KW-0694">RNA-binding</keyword>
<comment type="subcellular location">
    <subcellularLocation>
        <location evidence="1 9">Nucleus</location>
    </subcellularLocation>
</comment>
<evidence type="ECO:0000256" key="6">
    <source>
        <dbReference type="ARBA" id="ARBA00023242"/>
    </source>
</evidence>
<keyword evidence="2 9" id="KW-0479">Metal-binding</keyword>
<dbReference type="FunFam" id="3.30.160.60:FF:000059">
    <property type="entry name" value="U1 small nuclear ribonucleoprotein C"/>
    <property type="match status" value="1"/>
</dbReference>
<keyword evidence="7 9" id="KW-0687">Ribonucleoprotein</keyword>
<keyword evidence="13" id="KW-1185">Reference proteome</keyword>
<evidence type="ECO:0000256" key="1">
    <source>
        <dbReference type="ARBA" id="ARBA00004123"/>
    </source>
</evidence>
<evidence type="ECO:0000256" key="4">
    <source>
        <dbReference type="ARBA" id="ARBA00022833"/>
    </source>
</evidence>
<dbReference type="InterPro" id="IPR013085">
    <property type="entry name" value="U1-CZ_Znf_C2H2"/>
</dbReference>
<evidence type="ECO:0000256" key="7">
    <source>
        <dbReference type="ARBA" id="ARBA00023274"/>
    </source>
</evidence>
<gene>
    <name evidence="12" type="ORF">Taro_016450</name>
</gene>
<dbReference type="GO" id="GO:0030619">
    <property type="term" value="F:U1 snRNA binding"/>
    <property type="evidence" value="ECO:0007669"/>
    <property type="project" value="UniProtKB-UniRule"/>
</dbReference>
<dbReference type="GO" id="GO:0005685">
    <property type="term" value="C:U1 snRNP"/>
    <property type="evidence" value="ECO:0007669"/>
    <property type="project" value="UniProtKB-UniRule"/>
</dbReference>
<dbReference type="OrthoDB" id="76567at2759"/>